<organism evidence="2 3">
    <name type="scientific">Limosilactobacillus pontis</name>
    <dbReference type="NCBI Taxonomy" id="35787"/>
    <lineage>
        <taxon>Bacteria</taxon>
        <taxon>Bacillati</taxon>
        <taxon>Bacillota</taxon>
        <taxon>Bacilli</taxon>
        <taxon>Lactobacillales</taxon>
        <taxon>Lactobacillaceae</taxon>
        <taxon>Limosilactobacillus</taxon>
    </lineage>
</organism>
<comment type="caution">
    <text evidence="2">The sequence shown here is derived from an EMBL/GenBank/DDBJ whole genome shotgun (WGS) entry which is preliminary data.</text>
</comment>
<evidence type="ECO:0008006" key="4">
    <source>
        <dbReference type="Google" id="ProtNLM"/>
    </source>
</evidence>
<feature type="compositionally biased region" description="Polar residues" evidence="1">
    <location>
        <begin position="474"/>
        <end position="493"/>
    </location>
</feature>
<reference evidence="3" key="1">
    <citation type="submission" date="2023-06" db="EMBL/GenBank/DDBJ databases">
        <title>Identification and characterization of horizontal gene transfer across gut microbiota members of farm animals based on homology search.</title>
        <authorList>
            <person name="Zeman M."/>
            <person name="Kubasova T."/>
            <person name="Jahodarova E."/>
            <person name="Nykrynova M."/>
            <person name="Rychlik I."/>
        </authorList>
    </citation>
    <scope>NUCLEOTIDE SEQUENCE [LARGE SCALE GENOMIC DNA]</scope>
    <source>
        <strain evidence="3">161_Gplus</strain>
    </source>
</reference>
<dbReference type="RefSeq" id="WP_289585896.1">
    <property type="nucleotide sequence ID" value="NZ_JAUDDW010000007.1"/>
</dbReference>
<dbReference type="EMBL" id="JAUDDW010000007">
    <property type="protein sequence ID" value="MDM8266190.1"/>
    <property type="molecule type" value="Genomic_DNA"/>
</dbReference>
<dbReference type="Proteomes" id="UP001529343">
    <property type="component" value="Unassembled WGS sequence"/>
</dbReference>
<protein>
    <recommendedName>
        <fullName evidence="4">Phage portal protein</fullName>
    </recommendedName>
</protein>
<name>A0ABT7UWV8_9LACO</name>
<feature type="compositionally biased region" description="Basic and acidic residues" evidence="1">
    <location>
        <begin position="498"/>
        <end position="516"/>
    </location>
</feature>
<sequence length="516" mass="58024">MARRQRTLRERRQQRQRSLAAIRKRNAEYASVLADPKSRFKASTTASTSKSSIKSYLQRPTDNFSNIAATLRQAYVNSGIVGRVIDYYQAHPTYNYSIFPVLGNKNYELASNMKQDYIDIAYGLNQLNIPFYAPYFFKETLIEGVAFFYKIEDSTGIGYMKFPGEWCRITNMENGVYRFRLDMSKVKAEVYDALPNELQQAYDTYHGGSISDDDQNWYDRKWYFVSDSGAAFTFDPNSLVNGGVAISPFAAALADSLSLDQAKENIDIKDKLDTVRLIHSKLPTNSDGEPTIPVKTAKIFDEQMRSRLPEGVVAVTSPATLTNVPLKGAGTEGNYETVNNGLEQLFYDLGTSAPLFGSNTTSSNIVKESVKKDSNWVYTNLFPMLENYYNYELTKIKTQSKIPWNIKFIRESNFTLKDDIANYKDQLSYGGSRLDYLAACGFSPIEVVSQLSFEQQVLDIDSLMVVKPTSNTISGKDAQQNAVKGPTINNNPNKGKVGRPETDNPTDDTDRLDDAQ</sequence>
<accession>A0ABT7UWV8</accession>
<proteinExistence type="predicted"/>
<evidence type="ECO:0000313" key="3">
    <source>
        <dbReference type="Proteomes" id="UP001529343"/>
    </source>
</evidence>
<gene>
    <name evidence="2" type="ORF">QUW44_03250</name>
</gene>
<feature type="region of interest" description="Disordered" evidence="1">
    <location>
        <begin position="474"/>
        <end position="516"/>
    </location>
</feature>
<keyword evidence="3" id="KW-1185">Reference proteome</keyword>
<evidence type="ECO:0000313" key="2">
    <source>
        <dbReference type="EMBL" id="MDM8266190.1"/>
    </source>
</evidence>
<evidence type="ECO:0000256" key="1">
    <source>
        <dbReference type="SAM" id="MobiDB-lite"/>
    </source>
</evidence>